<dbReference type="HOGENOM" id="CLU_148931_1_0_1"/>
<dbReference type="EMBL" id="CM000786">
    <property type="protein sequence ID" value="AQK41629.1"/>
    <property type="molecule type" value="Genomic_DNA"/>
</dbReference>
<evidence type="ECO:0000256" key="1">
    <source>
        <dbReference type="SAM" id="SignalP"/>
    </source>
</evidence>
<keyword evidence="4" id="KW-1185">Reference proteome</keyword>
<reference evidence="3" key="3">
    <citation type="submission" date="2019-07" db="EMBL/GenBank/DDBJ databases">
        <authorList>
            <person name="Seetharam A."/>
            <person name="Woodhouse M."/>
            <person name="Cannon E."/>
        </authorList>
    </citation>
    <scope>NUCLEOTIDE SEQUENCE [LARGE SCALE GENOMIC DNA]</scope>
    <source>
        <strain evidence="3">cv. B73</strain>
    </source>
</reference>
<evidence type="ECO:0000313" key="4">
    <source>
        <dbReference type="Proteomes" id="UP000007305"/>
    </source>
</evidence>
<accession>K7U0U9</accession>
<dbReference type="AlphaFoldDB" id="K7U0U9"/>
<keyword evidence="1" id="KW-0732">Signal</keyword>
<reference evidence="4" key="1">
    <citation type="journal article" date="2009" name="Science">
        <title>The B73 maize genome: complexity, diversity, and dynamics.</title>
        <authorList>
            <person name="Schnable P.S."/>
            <person name="Ware D."/>
            <person name="Fulton R.S."/>
            <person name="Stein J.C."/>
            <person name="Wei F."/>
            <person name="Pasternak S."/>
            <person name="Liang C."/>
            <person name="Zhang J."/>
            <person name="Fulton L."/>
            <person name="Graves T.A."/>
            <person name="Minx P."/>
            <person name="Reily A.D."/>
            <person name="Courtney L."/>
            <person name="Kruchowski S.S."/>
            <person name="Tomlinson C."/>
            <person name="Strong C."/>
            <person name="Delehaunty K."/>
            <person name="Fronick C."/>
            <person name="Courtney B."/>
            <person name="Rock S.M."/>
            <person name="Belter E."/>
            <person name="Du F."/>
            <person name="Kim K."/>
            <person name="Abbott R.M."/>
            <person name="Cotton M."/>
            <person name="Levy A."/>
            <person name="Marchetto P."/>
            <person name="Ochoa K."/>
            <person name="Jackson S.M."/>
            <person name="Gillam B."/>
            <person name="Chen W."/>
            <person name="Yan L."/>
            <person name="Higginbotham J."/>
            <person name="Cardenas M."/>
            <person name="Waligorski J."/>
            <person name="Applebaum E."/>
            <person name="Phelps L."/>
            <person name="Falcone J."/>
            <person name="Kanchi K."/>
            <person name="Thane T."/>
            <person name="Scimone A."/>
            <person name="Thane N."/>
            <person name="Henke J."/>
            <person name="Wang T."/>
            <person name="Ruppert J."/>
            <person name="Shah N."/>
            <person name="Rotter K."/>
            <person name="Hodges J."/>
            <person name="Ingenthron E."/>
            <person name="Cordes M."/>
            <person name="Kohlberg S."/>
            <person name="Sgro J."/>
            <person name="Delgado B."/>
            <person name="Mead K."/>
            <person name="Chinwalla A."/>
            <person name="Leonard S."/>
            <person name="Crouse K."/>
            <person name="Collura K."/>
            <person name="Kudrna D."/>
            <person name="Currie J."/>
            <person name="He R."/>
            <person name="Angelova A."/>
            <person name="Rajasekar S."/>
            <person name="Mueller T."/>
            <person name="Lomeli R."/>
            <person name="Scara G."/>
            <person name="Ko A."/>
            <person name="Delaney K."/>
            <person name="Wissotski M."/>
            <person name="Lopez G."/>
            <person name="Campos D."/>
            <person name="Braidotti M."/>
            <person name="Ashley E."/>
            <person name="Golser W."/>
            <person name="Kim H."/>
            <person name="Lee S."/>
            <person name="Lin J."/>
            <person name="Dujmic Z."/>
            <person name="Kim W."/>
            <person name="Talag J."/>
            <person name="Zuccolo A."/>
            <person name="Fan C."/>
            <person name="Sebastian A."/>
            <person name="Kramer M."/>
            <person name="Spiegel L."/>
            <person name="Nascimento L."/>
            <person name="Zutavern T."/>
            <person name="Miller B."/>
            <person name="Ambroise C."/>
            <person name="Muller S."/>
            <person name="Spooner W."/>
            <person name="Narechania A."/>
            <person name="Ren L."/>
            <person name="Wei S."/>
            <person name="Kumari S."/>
            <person name="Faga B."/>
            <person name="Levy M.J."/>
            <person name="McMahan L."/>
            <person name="Van Buren P."/>
            <person name="Vaughn M.W."/>
            <person name="Ying K."/>
            <person name="Yeh C.-T."/>
            <person name="Emrich S.J."/>
            <person name="Jia Y."/>
            <person name="Kalyanaraman A."/>
            <person name="Hsia A.-P."/>
            <person name="Barbazuk W.B."/>
            <person name="Baucom R.S."/>
            <person name="Brutnell T.P."/>
            <person name="Carpita N.C."/>
            <person name="Chaparro C."/>
            <person name="Chia J.-M."/>
            <person name="Deragon J.-M."/>
            <person name="Estill J.C."/>
            <person name="Fu Y."/>
            <person name="Jeddeloh J.A."/>
            <person name="Han Y."/>
            <person name="Lee H."/>
            <person name="Li P."/>
            <person name="Lisch D.R."/>
            <person name="Liu S."/>
            <person name="Liu Z."/>
            <person name="Nagel D.H."/>
            <person name="McCann M.C."/>
            <person name="SanMiguel P."/>
            <person name="Myers A.M."/>
            <person name="Nettleton D."/>
            <person name="Nguyen J."/>
            <person name="Penning B.W."/>
            <person name="Ponnala L."/>
            <person name="Schneider K.L."/>
            <person name="Schwartz D.C."/>
            <person name="Sharma A."/>
            <person name="Soderlund C."/>
            <person name="Springer N.M."/>
            <person name="Sun Q."/>
            <person name="Wang H."/>
            <person name="Waterman M."/>
            <person name="Westerman R."/>
            <person name="Wolfgruber T.K."/>
            <person name="Yang L."/>
            <person name="Yu Y."/>
            <person name="Zhang L."/>
            <person name="Zhou S."/>
            <person name="Zhu Q."/>
            <person name="Bennetzen J.L."/>
            <person name="Dawe R.K."/>
            <person name="Jiang J."/>
            <person name="Jiang N."/>
            <person name="Presting G.G."/>
            <person name="Wessler S.R."/>
            <person name="Aluru S."/>
            <person name="Martienssen R.A."/>
            <person name="Clifton S.W."/>
            <person name="McCombie W.R."/>
            <person name="Wing R.A."/>
            <person name="Wilson R.K."/>
        </authorList>
    </citation>
    <scope>NUCLEOTIDE SEQUENCE [LARGE SCALE GENOMIC DNA]</scope>
    <source>
        <strain evidence="4">cv. B73</strain>
    </source>
</reference>
<protein>
    <submittedName>
        <fullName evidence="2 3">Uncharacterized protein</fullName>
    </submittedName>
</protein>
<dbReference type="KEGG" id="zma:103641299"/>
<dbReference type="Proteomes" id="UP000007305">
    <property type="component" value="Chromosome 10"/>
</dbReference>
<gene>
    <name evidence="3" type="primary">LOC103641299</name>
    <name evidence="2" type="ORF">ZEAMMB73_Zm00001d024619</name>
</gene>
<dbReference type="ExpressionAtlas" id="K7U0U9">
    <property type="expression patterns" value="baseline and differential"/>
</dbReference>
<feature type="signal peptide" evidence="1">
    <location>
        <begin position="1"/>
        <end position="28"/>
    </location>
</feature>
<feature type="chain" id="PRO_5010835682" evidence="1">
    <location>
        <begin position="29"/>
        <end position="107"/>
    </location>
</feature>
<dbReference type="Gramene" id="Zm00001eb416310_T001">
    <property type="protein sequence ID" value="Zm00001eb416310_P001"/>
    <property type="gene ID" value="Zm00001eb416310"/>
</dbReference>
<proteinExistence type="predicted"/>
<dbReference type="OMA" id="LKHTSIH"/>
<organism evidence="2">
    <name type="scientific">Zea mays</name>
    <name type="common">Maize</name>
    <dbReference type="NCBI Taxonomy" id="4577"/>
    <lineage>
        <taxon>Eukaryota</taxon>
        <taxon>Viridiplantae</taxon>
        <taxon>Streptophyta</taxon>
        <taxon>Embryophyta</taxon>
        <taxon>Tracheophyta</taxon>
        <taxon>Spermatophyta</taxon>
        <taxon>Magnoliopsida</taxon>
        <taxon>Liliopsida</taxon>
        <taxon>Poales</taxon>
        <taxon>Poaceae</taxon>
        <taxon>PACMAD clade</taxon>
        <taxon>Panicoideae</taxon>
        <taxon>Andropogonodae</taxon>
        <taxon>Andropogoneae</taxon>
        <taxon>Tripsacinae</taxon>
        <taxon>Zea</taxon>
    </lineage>
</organism>
<dbReference type="Pfam" id="PF06639">
    <property type="entry name" value="BAP"/>
    <property type="match status" value="1"/>
</dbReference>
<dbReference type="PaxDb" id="4577-GRMZM2G034862_P01"/>
<dbReference type="InterPro" id="IPR009540">
    <property type="entry name" value="BAP"/>
</dbReference>
<evidence type="ECO:0000313" key="3">
    <source>
        <dbReference type="EnsemblPlants" id="Zm00001eb416310_P001"/>
    </source>
</evidence>
<name>K7U0U9_MAIZE</name>
<reference evidence="2" key="2">
    <citation type="submission" date="2015-12" db="EMBL/GenBank/DDBJ databases">
        <title>Update maize B73 reference genome by single molecule sequencing technologies.</title>
        <authorList>
            <consortium name="Maize Genome Sequencing Project"/>
            <person name="Ware D."/>
        </authorList>
    </citation>
    <scope>NUCLEOTIDE SEQUENCE</scope>
    <source>
        <tissue evidence="2">Seedling</tissue>
    </source>
</reference>
<sequence length="107" mass="11784">MEKFLKHTRIHGLWLLSMILFASSVIHARIISGQIKEDTNNARSLTMTTVMSAGDNTTGSVDGEASSGLPSTKYFFGFYLCKKTGRVYRGLPECMAHCLLGVCTKAY</sequence>
<dbReference type="GeneID" id="103641299"/>
<evidence type="ECO:0000313" key="2">
    <source>
        <dbReference type="EMBL" id="AQK41629.1"/>
    </source>
</evidence>
<dbReference type="RefSeq" id="XP_008662876.1">
    <property type="nucleotide sequence ID" value="XM_008664654.3"/>
</dbReference>
<reference evidence="3" key="4">
    <citation type="submission" date="2021-05" db="UniProtKB">
        <authorList>
            <consortium name="EnsemblPlants"/>
        </authorList>
    </citation>
    <scope>IDENTIFICATION</scope>
    <source>
        <strain evidence="3">cv. B73</strain>
    </source>
</reference>
<dbReference type="EnsemblPlants" id="Zm00001eb416310_T001">
    <property type="protein sequence ID" value="Zm00001eb416310_P001"/>
    <property type="gene ID" value="Zm00001eb416310"/>
</dbReference>